<sequence>MLNPEHNHEQSEDLSAHPSLQRQDKQAFEQLDTMSKASIHP</sequence>
<feature type="region of interest" description="Disordered" evidence="1">
    <location>
        <begin position="1"/>
        <end position="41"/>
    </location>
</feature>
<proteinExistence type="predicted"/>
<evidence type="ECO:0000313" key="2">
    <source>
        <dbReference type="EMBL" id="CAG8745630.1"/>
    </source>
</evidence>
<keyword evidence="3" id="KW-1185">Reference proteome</keyword>
<dbReference type="EMBL" id="CAJVQA010016885">
    <property type="protein sequence ID" value="CAG8745630.1"/>
    <property type="molecule type" value="Genomic_DNA"/>
</dbReference>
<organism evidence="2 3">
    <name type="scientific">Cetraspora pellucida</name>
    <dbReference type="NCBI Taxonomy" id="1433469"/>
    <lineage>
        <taxon>Eukaryota</taxon>
        <taxon>Fungi</taxon>
        <taxon>Fungi incertae sedis</taxon>
        <taxon>Mucoromycota</taxon>
        <taxon>Glomeromycotina</taxon>
        <taxon>Glomeromycetes</taxon>
        <taxon>Diversisporales</taxon>
        <taxon>Gigasporaceae</taxon>
        <taxon>Cetraspora</taxon>
    </lineage>
</organism>
<feature type="compositionally biased region" description="Polar residues" evidence="1">
    <location>
        <begin position="32"/>
        <end position="41"/>
    </location>
</feature>
<evidence type="ECO:0000256" key="1">
    <source>
        <dbReference type="SAM" id="MobiDB-lite"/>
    </source>
</evidence>
<evidence type="ECO:0000313" key="3">
    <source>
        <dbReference type="Proteomes" id="UP000789759"/>
    </source>
</evidence>
<feature type="compositionally biased region" description="Basic and acidic residues" evidence="1">
    <location>
        <begin position="1"/>
        <end position="15"/>
    </location>
</feature>
<reference evidence="2" key="1">
    <citation type="submission" date="2021-06" db="EMBL/GenBank/DDBJ databases">
        <authorList>
            <person name="Kallberg Y."/>
            <person name="Tangrot J."/>
            <person name="Rosling A."/>
        </authorList>
    </citation>
    <scope>NUCLEOTIDE SEQUENCE</scope>
    <source>
        <strain evidence="2">FL966</strain>
    </source>
</reference>
<protein>
    <submittedName>
        <fullName evidence="2">7263_t:CDS:1</fullName>
    </submittedName>
</protein>
<dbReference type="Proteomes" id="UP000789759">
    <property type="component" value="Unassembled WGS sequence"/>
</dbReference>
<accession>A0A9N9IP75</accession>
<comment type="caution">
    <text evidence="2">The sequence shown here is derived from an EMBL/GenBank/DDBJ whole genome shotgun (WGS) entry which is preliminary data.</text>
</comment>
<dbReference type="OrthoDB" id="10576258at2759"/>
<name>A0A9N9IP75_9GLOM</name>
<gene>
    <name evidence="2" type="ORF">CPELLU_LOCUS14359</name>
</gene>
<dbReference type="AlphaFoldDB" id="A0A9N9IP75"/>